<dbReference type="PANTHER" id="PTHR15818">
    <property type="entry name" value="G PATCH AND KOW-CONTAINING"/>
    <property type="match status" value="1"/>
</dbReference>
<dbReference type="GO" id="GO:0000398">
    <property type="term" value="P:mRNA splicing, via spliceosome"/>
    <property type="evidence" value="ECO:0007669"/>
    <property type="project" value="InterPro"/>
</dbReference>
<dbReference type="SMART" id="SM00443">
    <property type="entry name" value="G_patch"/>
    <property type="match status" value="1"/>
</dbReference>
<dbReference type="STRING" id="15368.I1H0T1"/>
<evidence type="ECO:0000313" key="5">
    <source>
        <dbReference type="EMBL" id="KQK19493.1"/>
    </source>
</evidence>
<dbReference type="InterPro" id="IPR000467">
    <property type="entry name" value="G_patch_dom"/>
</dbReference>
<dbReference type="AlphaFoldDB" id="I1H0T1"/>
<gene>
    <name evidence="5" type="ORF">BRADI_1g48600v3</name>
</gene>
<dbReference type="Pfam" id="PF12656">
    <property type="entry name" value="G-patch_2"/>
    <property type="match status" value="1"/>
</dbReference>
<organism evidence="6">
    <name type="scientific">Brachypodium distachyon</name>
    <name type="common">Purple false brome</name>
    <name type="synonym">Trachynia distachya</name>
    <dbReference type="NCBI Taxonomy" id="15368"/>
    <lineage>
        <taxon>Eukaryota</taxon>
        <taxon>Viridiplantae</taxon>
        <taxon>Streptophyta</taxon>
        <taxon>Embryophyta</taxon>
        <taxon>Tracheophyta</taxon>
        <taxon>Spermatophyta</taxon>
        <taxon>Magnoliopsida</taxon>
        <taxon>Liliopsida</taxon>
        <taxon>Poales</taxon>
        <taxon>Poaceae</taxon>
        <taxon>BOP clade</taxon>
        <taxon>Pooideae</taxon>
        <taxon>Stipodae</taxon>
        <taxon>Brachypodieae</taxon>
        <taxon>Brachypodium</taxon>
    </lineage>
</organism>
<dbReference type="InterPro" id="IPR045166">
    <property type="entry name" value="Spp2-like"/>
</dbReference>
<reference evidence="5 6" key="1">
    <citation type="journal article" date="2010" name="Nature">
        <title>Genome sequencing and analysis of the model grass Brachypodium distachyon.</title>
        <authorList>
            <consortium name="International Brachypodium Initiative"/>
        </authorList>
    </citation>
    <scope>NUCLEOTIDE SEQUENCE [LARGE SCALE GENOMIC DNA]</scope>
    <source>
        <strain evidence="5 6">Bd21</strain>
    </source>
</reference>
<dbReference type="EMBL" id="CM000880">
    <property type="protein sequence ID" value="KQK19493.1"/>
    <property type="molecule type" value="Genomic_DNA"/>
</dbReference>
<comment type="subcellular location">
    <subcellularLocation>
        <location evidence="1">Nucleus</location>
    </subcellularLocation>
</comment>
<dbReference type="EnsemblPlants" id="KQK19493">
    <property type="protein sequence ID" value="KQK19493"/>
    <property type="gene ID" value="BRADI_1g48600v3"/>
</dbReference>
<proteinExistence type="predicted"/>
<feature type="region of interest" description="Disordered" evidence="3">
    <location>
        <begin position="29"/>
        <end position="110"/>
    </location>
</feature>
<dbReference type="InterPro" id="IPR026822">
    <property type="entry name" value="Spp2/MOS2_G-patch"/>
</dbReference>
<dbReference type="GO" id="GO:0003676">
    <property type="term" value="F:nucleic acid binding"/>
    <property type="evidence" value="ECO:0007669"/>
    <property type="project" value="InterPro"/>
</dbReference>
<dbReference type="InParanoid" id="I1H0T1"/>
<accession>I1H0T1</accession>
<dbReference type="OrthoDB" id="5577072at2759"/>
<reference evidence="5" key="2">
    <citation type="submission" date="2017-06" db="EMBL/GenBank/DDBJ databases">
        <title>WGS assembly of Brachypodium distachyon.</title>
        <authorList>
            <consortium name="The International Brachypodium Initiative"/>
            <person name="Lucas S."/>
            <person name="Harmon-Smith M."/>
            <person name="Lail K."/>
            <person name="Tice H."/>
            <person name="Grimwood J."/>
            <person name="Bruce D."/>
            <person name="Barry K."/>
            <person name="Shu S."/>
            <person name="Lindquist E."/>
            <person name="Wang M."/>
            <person name="Pitluck S."/>
            <person name="Vogel J.P."/>
            <person name="Garvin D.F."/>
            <person name="Mockler T.C."/>
            <person name="Schmutz J."/>
            <person name="Rokhsar D."/>
            <person name="Bevan M.W."/>
        </authorList>
    </citation>
    <scope>NUCLEOTIDE SEQUENCE</scope>
    <source>
        <strain evidence="5">Bd21</strain>
    </source>
</reference>
<evidence type="ECO:0000313" key="7">
    <source>
        <dbReference type="Proteomes" id="UP000008810"/>
    </source>
</evidence>
<evidence type="ECO:0000256" key="2">
    <source>
        <dbReference type="ARBA" id="ARBA00023242"/>
    </source>
</evidence>
<evidence type="ECO:0000256" key="3">
    <source>
        <dbReference type="SAM" id="MobiDB-lite"/>
    </source>
</evidence>
<protein>
    <recommendedName>
        <fullName evidence="4">G-patch domain-containing protein</fullName>
    </recommendedName>
</protein>
<feature type="domain" description="G-patch" evidence="4">
    <location>
        <begin position="18"/>
        <end position="65"/>
    </location>
</feature>
<evidence type="ECO:0000313" key="6">
    <source>
        <dbReference type="EnsemblPlants" id="KQK19493"/>
    </source>
</evidence>
<dbReference type="PROSITE" id="PS50174">
    <property type="entry name" value="G_PATCH"/>
    <property type="match status" value="1"/>
</dbReference>
<keyword evidence="7" id="KW-1185">Reference proteome</keyword>
<dbReference type="PANTHER" id="PTHR15818:SF2">
    <property type="entry name" value="G-PATCH DOMAIN AND KOW MOTIFS-CONTAINING PROTEIN"/>
    <property type="match status" value="1"/>
</dbReference>
<reference evidence="6" key="3">
    <citation type="submission" date="2018-08" db="UniProtKB">
        <authorList>
            <consortium name="EnsemblPlants"/>
        </authorList>
    </citation>
    <scope>IDENTIFICATION</scope>
    <source>
        <strain evidence="6">cv. Bd21</strain>
    </source>
</reference>
<sequence length="110" mass="12271">MATLPDIQGSDEYEEVPVEGFGAALLAGYGWKKGDPIGRDKSKRDAKVFERGRRFDTQGLGADPSQETRSRRPLPAGKENILDKKKQRLEQPDSTVTRRLKQRLKGSSEA</sequence>
<evidence type="ECO:0000259" key="4">
    <source>
        <dbReference type="PROSITE" id="PS50174"/>
    </source>
</evidence>
<evidence type="ECO:0000256" key="1">
    <source>
        <dbReference type="ARBA" id="ARBA00004123"/>
    </source>
</evidence>
<feature type="compositionally biased region" description="Basic and acidic residues" evidence="3">
    <location>
        <begin position="80"/>
        <end position="91"/>
    </location>
</feature>
<keyword evidence="2" id="KW-0539">Nucleus</keyword>
<feature type="compositionally biased region" description="Basic and acidic residues" evidence="3">
    <location>
        <begin position="32"/>
        <end position="56"/>
    </location>
</feature>
<dbReference type="Gramene" id="KQK19493">
    <property type="protein sequence ID" value="KQK19493"/>
    <property type="gene ID" value="BRADI_1g48600v3"/>
</dbReference>
<dbReference type="Proteomes" id="UP000008810">
    <property type="component" value="Chromosome 1"/>
</dbReference>
<dbReference type="GO" id="GO:0005634">
    <property type="term" value="C:nucleus"/>
    <property type="evidence" value="ECO:0007669"/>
    <property type="project" value="UniProtKB-SubCell"/>
</dbReference>
<dbReference type="HOGENOM" id="CLU_2174475_0_0_1"/>
<name>I1H0T1_BRADI</name>